<dbReference type="SUPFAM" id="SSF46785">
    <property type="entry name" value="Winged helix' DNA-binding domain"/>
    <property type="match status" value="1"/>
</dbReference>
<organism evidence="6 7">
    <name type="scientific">Caballeronia choica</name>
    <dbReference type="NCBI Taxonomy" id="326476"/>
    <lineage>
        <taxon>Bacteria</taxon>
        <taxon>Pseudomonadati</taxon>
        <taxon>Pseudomonadota</taxon>
        <taxon>Betaproteobacteria</taxon>
        <taxon>Burkholderiales</taxon>
        <taxon>Burkholderiaceae</taxon>
        <taxon>Caballeronia</taxon>
    </lineage>
</organism>
<evidence type="ECO:0000256" key="4">
    <source>
        <dbReference type="ARBA" id="ARBA00023163"/>
    </source>
</evidence>
<evidence type="ECO:0000259" key="5">
    <source>
        <dbReference type="PROSITE" id="PS50956"/>
    </source>
</evidence>
<keyword evidence="4" id="KW-0804">Transcription</keyword>
<dbReference type="GO" id="GO:0005829">
    <property type="term" value="C:cytosol"/>
    <property type="evidence" value="ECO:0007669"/>
    <property type="project" value="TreeGrafter"/>
</dbReference>
<feature type="domain" description="HTH asnC-type" evidence="5">
    <location>
        <begin position="57"/>
        <end position="126"/>
    </location>
</feature>
<comment type="caution">
    <text evidence="6">The sequence shown here is derived from an EMBL/GenBank/DDBJ whole genome shotgun (WGS) entry which is preliminary data.</text>
</comment>
<dbReference type="InterPro" id="IPR019888">
    <property type="entry name" value="Tscrpt_reg_AsnC-like"/>
</dbReference>
<keyword evidence="2" id="KW-0238">DNA-binding</keyword>
<dbReference type="PANTHER" id="PTHR30154">
    <property type="entry name" value="LEUCINE-RESPONSIVE REGULATORY PROTEIN"/>
    <property type="match status" value="1"/>
</dbReference>
<accession>A0A158IEU2</accession>
<reference evidence="6" key="1">
    <citation type="submission" date="2016-01" db="EMBL/GenBank/DDBJ databases">
        <authorList>
            <person name="Peeters C."/>
        </authorList>
    </citation>
    <scope>NUCLEOTIDE SEQUENCE [LARGE SCALE GENOMIC DNA]</scope>
    <source>
        <strain evidence="6">LMG 22940</strain>
    </source>
</reference>
<protein>
    <submittedName>
        <fullName evidence="6">Transcription regulator AsnC</fullName>
    </submittedName>
</protein>
<dbReference type="PRINTS" id="PR00033">
    <property type="entry name" value="HTHASNC"/>
</dbReference>
<dbReference type="SUPFAM" id="SSF54909">
    <property type="entry name" value="Dimeric alpha+beta barrel"/>
    <property type="match status" value="1"/>
</dbReference>
<evidence type="ECO:0000256" key="3">
    <source>
        <dbReference type="ARBA" id="ARBA00023159"/>
    </source>
</evidence>
<dbReference type="PROSITE" id="PS50956">
    <property type="entry name" value="HTH_ASNC_2"/>
    <property type="match status" value="1"/>
</dbReference>
<dbReference type="EMBL" id="FCON02000023">
    <property type="protein sequence ID" value="SAL55066.1"/>
    <property type="molecule type" value="Genomic_DNA"/>
</dbReference>
<dbReference type="GO" id="GO:0043200">
    <property type="term" value="P:response to amino acid"/>
    <property type="evidence" value="ECO:0007669"/>
    <property type="project" value="TreeGrafter"/>
</dbReference>
<keyword evidence="7" id="KW-1185">Reference proteome</keyword>
<dbReference type="PANTHER" id="PTHR30154:SF0">
    <property type="entry name" value="LEUCINE-RESPONSIVE REGULATORY PROTEIN"/>
    <property type="match status" value="1"/>
</dbReference>
<sequence length="206" mass="22934">MTGKGELILGIRARNVLRSKMALSAQTLIASDKNNVSSENCCRNRITFIVTEPDSTLDAIDRKILRALQNDGRLSNAELAKLVGLSAAACWNRTRRLFDLRVIQGVHARIDPAAVQRPVLVLVGVVLDRSTQESFAQFESAARDLPQVLECVLVAGDVDYFLKVRVRDLAAFNVFHSEKILGLPNVRQVRTFFVMNEVKLDGQLLF</sequence>
<dbReference type="Pfam" id="PF01037">
    <property type="entry name" value="AsnC_trans_reg"/>
    <property type="match status" value="1"/>
</dbReference>
<keyword evidence="3" id="KW-0010">Activator</keyword>
<dbReference type="Gene3D" id="3.30.70.920">
    <property type="match status" value="1"/>
</dbReference>
<name>A0A158IEU2_9BURK</name>
<dbReference type="AlphaFoldDB" id="A0A158IEU2"/>
<gene>
    <name evidence="6" type="ORF">AWB68_02660</name>
</gene>
<dbReference type="Proteomes" id="UP000054770">
    <property type="component" value="Unassembled WGS sequence"/>
</dbReference>
<proteinExistence type="predicted"/>
<evidence type="ECO:0000313" key="7">
    <source>
        <dbReference type="Proteomes" id="UP000054770"/>
    </source>
</evidence>
<dbReference type="GO" id="GO:0043565">
    <property type="term" value="F:sequence-specific DNA binding"/>
    <property type="evidence" value="ECO:0007669"/>
    <property type="project" value="InterPro"/>
</dbReference>
<evidence type="ECO:0000256" key="2">
    <source>
        <dbReference type="ARBA" id="ARBA00023125"/>
    </source>
</evidence>
<dbReference type="SMART" id="SM00344">
    <property type="entry name" value="HTH_ASNC"/>
    <property type="match status" value="1"/>
</dbReference>
<dbReference type="InterPro" id="IPR036390">
    <property type="entry name" value="WH_DNA-bd_sf"/>
</dbReference>
<dbReference type="InterPro" id="IPR011008">
    <property type="entry name" value="Dimeric_a/b-barrel"/>
</dbReference>
<dbReference type="Pfam" id="PF13404">
    <property type="entry name" value="HTH_AsnC-type"/>
    <property type="match status" value="1"/>
</dbReference>
<dbReference type="InterPro" id="IPR036388">
    <property type="entry name" value="WH-like_DNA-bd_sf"/>
</dbReference>
<keyword evidence="1" id="KW-0805">Transcription regulation</keyword>
<dbReference type="InterPro" id="IPR000485">
    <property type="entry name" value="AsnC-type_HTH_dom"/>
</dbReference>
<dbReference type="Gene3D" id="1.10.10.10">
    <property type="entry name" value="Winged helix-like DNA-binding domain superfamily/Winged helix DNA-binding domain"/>
    <property type="match status" value="1"/>
</dbReference>
<dbReference type="InterPro" id="IPR019887">
    <property type="entry name" value="Tscrpt_reg_AsnC/Lrp_C"/>
</dbReference>
<evidence type="ECO:0000256" key="1">
    <source>
        <dbReference type="ARBA" id="ARBA00023015"/>
    </source>
</evidence>
<evidence type="ECO:0000313" key="6">
    <source>
        <dbReference type="EMBL" id="SAL55066.1"/>
    </source>
</evidence>